<dbReference type="EMBL" id="JANRMS010000293">
    <property type="protein sequence ID" value="KAJ3542462.1"/>
    <property type="molecule type" value="Genomic_DNA"/>
</dbReference>
<evidence type="ECO:0000313" key="2">
    <source>
        <dbReference type="Proteomes" id="UP001148629"/>
    </source>
</evidence>
<evidence type="ECO:0000313" key="1">
    <source>
        <dbReference type="EMBL" id="KAJ3542462.1"/>
    </source>
</evidence>
<reference evidence="1" key="1">
    <citation type="submission" date="2022-08" db="EMBL/GenBank/DDBJ databases">
        <title>Genome Sequence of Fusarium decemcellulare.</title>
        <authorList>
            <person name="Buettner E."/>
        </authorList>
    </citation>
    <scope>NUCLEOTIDE SEQUENCE</scope>
    <source>
        <strain evidence="1">Babe19</strain>
    </source>
</reference>
<dbReference type="Proteomes" id="UP001148629">
    <property type="component" value="Unassembled WGS sequence"/>
</dbReference>
<sequence length="531" mass="58454">MELAKVSSITKPTSHEINSVMKDGDALVNPDDAALIALGKNVELKRVYNFWTLCAYQVMISATWTCVVVLYGTIFDLGGPVGLIYGSIIVAIGQTLLMTSLTEYCSVWPTAGGQQFYVQKLATAKYRPFLSYAVGWCLLLAEIATSASCTLNSANIISTMVTLFHPDVDWKPYQTFLLYLLLLLIPVALNLKPEVLPIYSTVGAVFTVLGFFAWAITMLVTAPKSDANFVFTMFLNNSGYGSNAWVFILGFYNPLYGLYGTDSMMHLVEEMKNAAKDAPRAMVWSMIFSGVLTLITDLVLLFCCGNYEEYVTALSPYVDWFSDMSGSSYGGIFIAVTFGVVNLLVCTGLLSSCSRLGWRMAQDRAFPWSNWLEKISHKLHIPFNFMLVMVGVEVLIGLISLGSDLAFNAIVSGAGVCFTIAYALPVFVTLVRGRSILPPRHHFDLGNWGYIINYISVAWACLVVVIFVMPLYLPVDAGENIGNLNWASVMVGATFIFSGCYWIIKARFKYLKEEFIATAGVPVLDGRAVVS</sequence>
<organism evidence="1 2">
    <name type="scientific">Fusarium decemcellulare</name>
    <dbReference type="NCBI Taxonomy" id="57161"/>
    <lineage>
        <taxon>Eukaryota</taxon>
        <taxon>Fungi</taxon>
        <taxon>Dikarya</taxon>
        <taxon>Ascomycota</taxon>
        <taxon>Pezizomycotina</taxon>
        <taxon>Sordariomycetes</taxon>
        <taxon>Hypocreomycetidae</taxon>
        <taxon>Hypocreales</taxon>
        <taxon>Nectriaceae</taxon>
        <taxon>Fusarium</taxon>
        <taxon>Fusarium decemcellulare species complex</taxon>
    </lineage>
</organism>
<protein>
    <submittedName>
        <fullName evidence="1">Uncharacterized protein</fullName>
    </submittedName>
</protein>
<comment type="caution">
    <text evidence="1">The sequence shown here is derived from an EMBL/GenBank/DDBJ whole genome shotgun (WGS) entry which is preliminary data.</text>
</comment>
<keyword evidence="2" id="KW-1185">Reference proteome</keyword>
<accession>A0ACC1SM79</accession>
<name>A0ACC1SM79_9HYPO</name>
<proteinExistence type="predicted"/>
<gene>
    <name evidence="1" type="ORF">NM208_g4085</name>
</gene>